<dbReference type="GO" id="GO:0009103">
    <property type="term" value="P:lipopolysaccharide biosynthetic process"/>
    <property type="evidence" value="ECO:0007669"/>
    <property type="project" value="UniProtKB-ARBA"/>
</dbReference>
<feature type="transmembrane region" description="Helical" evidence="8">
    <location>
        <begin position="296"/>
        <end position="314"/>
    </location>
</feature>
<keyword evidence="2" id="KW-1003">Cell membrane</keyword>
<reference evidence="11" key="1">
    <citation type="submission" date="2017-09" db="EMBL/GenBank/DDBJ databases">
        <title>Depth-based differentiation of microbial function through sediment-hosted aquifers and enrichment of novel symbionts in the deep terrestrial subsurface.</title>
        <authorList>
            <person name="Probst A.J."/>
            <person name="Ladd B."/>
            <person name="Jarett J.K."/>
            <person name="Geller-Mcgrath D.E."/>
            <person name="Sieber C.M.K."/>
            <person name="Emerson J.B."/>
            <person name="Anantharaman K."/>
            <person name="Thomas B.C."/>
            <person name="Malmstrom R."/>
            <person name="Stieglmeier M."/>
            <person name="Klingl A."/>
            <person name="Woyke T."/>
            <person name="Ryan C.M."/>
            <person name="Banfield J.F."/>
        </authorList>
    </citation>
    <scope>NUCLEOTIDE SEQUENCE [LARGE SCALE GENOMIC DNA]</scope>
</reference>
<feature type="transmembrane region" description="Helical" evidence="8">
    <location>
        <begin position="352"/>
        <end position="371"/>
    </location>
</feature>
<evidence type="ECO:0000256" key="8">
    <source>
        <dbReference type="SAM" id="Phobius"/>
    </source>
</evidence>
<dbReference type="AlphaFoldDB" id="A0A2M6WLB2"/>
<dbReference type="PANTHER" id="PTHR33908">
    <property type="entry name" value="MANNOSYLTRANSFERASE YKCB-RELATED"/>
    <property type="match status" value="1"/>
</dbReference>
<dbReference type="GO" id="GO:0005886">
    <property type="term" value="C:plasma membrane"/>
    <property type="evidence" value="ECO:0007669"/>
    <property type="project" value="UniProtKB-SubCell"/>
</dbReference>
<dbReference type="PANTHER" id="PTHR33908:SF11">
    <property type="entry name" value="MEMBRANE PROTEIN"/>
    <property type="match status" value="1"/>
</dbReference>
<feature type="domain" description="Glycosyltransferase RgtA/B/C/D-like" evidence="9">
    <location>
        <begin position="81"/>
        <end position="226"/>
    </location>
</feature>
<keyword evidence="7 8" id="KW-0472">Membrane</keyword>
<evidence type="ECO:0000256" key="3">
    <source>
        <dbReference type="ARBA" id="ARBA00022676"/>
    </source>
</evidence>
<dbReference type="Proteomes" id="UP000229335">
    <property type="component" value="Unassembled WGS sequence"/>
</dbReference>
<feature type="transmembrane region" description="Helical" evidence="8">
    <location>
        <begin position="213"/>
        <end position="232"/>
    </location>
</feature>
<evidence type="ECO:0000256" key="2">
    <source>
        <dbReference type="ARBA" id="ARBA00022475"/>
    </source>
</evidence>
<evidence type="ECO:0000313" key="11">
    <source>
        <dbReference type="Proteomes" id="UP000229335"/>
    </source>
</evidence>
<feature type="transmembrane region" description="Helical" evidence="8">
    <location>
        <begin position="262"/>
        <end position="284"/>
    </location>
</feature>
<evidence type="ECO:0000256" key="5">
    <source>
        <dbReference type="ARBA" id="ARBA00022692"/>
    </source>
</evidence>
<comment type="caution">
    <text evidence="10">The sequence shown here is derived from an EMBL/GenBank/DDBJ whole genome shotgun (WGS) entry which is preliminary data.</text>
</comment>
<name>A0A2M6WLB2_9BACT</name>
<protein>
    <recommendedName>
        <fullName evidence="9">Glycosyltransferase RgtA/B/C/D-like domain-containing protein</fullName>
    </recommendedName>
</protein>
<feature type="transmembrane region" description="Helical" evidence="8">
    <location>
        <begin position="119"/>
        <end position="138"/>
    </location>
</feature>
<dbReference type="Pfam" id="PF13231">
    <property type="entry name" value="PMT_2"/>
    <property type="match status" value="1"/>
</dbReference>
<dbReference type="InterPro" id="IPR050297">
    <property type="entry name" value="LipidA_mod_glycosyltrf_83"/>
</dbReference>
<feature type="transmembrane region" description="Helical" evidence="8">
    <location>
        <begin position="12"/>
        <end position="30"/>
    </location>
</feature>
<dbReference type="GO" id="GO:0016763">
    <property type="term" value="F:pentosyltransferase activity"/>
    <property type="evidence" value="ECO:0007669"/>
    <property type="project" value="TreeGrafter"/>
</dbReference>
<keyword evidence="5 8" id="KW-0812">Transmembrane</keyword>
<organism evidence="10 11">
    <name type="scientific">Candidatus Falkowbacteria bacterium CG10_big_fil_rev_8_21_14_0_10_43_11</name>
    <dbReference type="NCBI Taxonomy" id="1974568"/>
    <lineage>
        <taxon>Bacteria</taxon>
        <taxon>Candidatus Falkowiibacteriota</taxon>
    </lineage>
</organism>
<evidence type="ECO:0000256" key="7">
    <source>
        <dbReference type="ARBA" id="ARBA00023136"/>
    </source>
</evidence>
<gene>
    <name evidence="10" type="ORF">COU00_03620</name>
</gene>
<evidence type="ECO:0000313" key="10">
    <source>
        <dbReference type="EMBL" id="PIT93577.1"/>
    </source>
</evidence>
<accession>A0A2M6WLB2</accession>
<dbReference type="InterPro" id="IPR038731">
    <property type="entry name" value="RgtA/B/C-like"/>
</dbReference>
<feature type="transmembrane region" description="Helical" evidence="8">
    <location>
        <begin position="168"/>
        <end position="201"/>
    </location>
</feature>
<evidence type="ECO:0000256" key="1">
    <source>
        <dbReference type="ARBA" id="ARBA00004651"/>
    </source>
</evidence>
<evidence type="ECO:0000256" key="6">
    <source>
        <dbReference type="ARBA" id="ARBA00022989"/>
    </source>
</evidence>
<evidence type="ECO:0000256" key="4">
    <source>
        <dbReference type="ARBA" id="ARBA00022679"/>
    </source>
</evidence>
<keyword evidence="3" id="KW-0328">Glycosyltransferase</keyword>
<feature type="transmembrane region" description="Helical" evidence="8">
    <location>
        <begin position="320"/>
        <end position="340"/>
    </location>
</feature>
<keyword evidence="4" id="KW-0808">Transferase</keyword>
<dbReference type="EMBL" id="PFAS01000063">
    <property type="protein sequence ID" value="PIT93577.1"/>
    <property type="molecule type" value="Genomic_DNA"/>
</dbReference>
<comment type="subcellular location">
    <subcellularLocation>
        <location evidence="1">Cell membrane</location>
        <topology evidence="1">Multi-pass membrane protein</topology>
    </subcellularLocation>
</comment>
<sequence>MHSIKNFFTPYNFVLTCLVIFFIALVGYGFPDSSSPWFDEGINLGIAKYWVEQGVFSLQTGPDEFVGERALLITTNYPLLFFVAVSFKIFGVGLWQAKTVMIIFLFIFAWLFWQLAKKYYGKNCALASLALLITFLPLYGNGKSVLGEVPGLVYFLGGLLMLDKKKSWQIFLAGLLLGLGAAAKSIYLLFIFSVFAGEIFIAVKNKKIDYRRIWLLAGGAALPLLIWVYTLVPDNFTSAYFQKTLDLYGNPYKTTNVIFSNLFRFVSESTPLHFALLFGTFFFAKIIKKFRSFNHVEAVLLVFIILNFIFYLKTVGWYRYLFPAHTLLFIIFPAALFKIRDEFCANSHLKKYGAAAIIVILFSAQSVNLFFNIKNPLYYNPKPREFADEANKIMPTDKDVLVLNYPEVAFMLKGERVWIYLPTSPHLTVGTDLFQKEDYPDYIISDSWSDNYYLQQNLVTANKYDLILTKGRYNLYVRK</sequence>
<feature type="transmembrane region" description="Helical" evidence="8">
    <location>
        <begin position="97"/>
        <end position="113"/>
    </location>
</feature>
<keyword evidence="6 8" id="KW-1133">Transmembrane helix</keyword>
<evidence type="ECO:0000259" key="9">
    <source>
        <dbReference type="Pfam" id="PF13231"/>
    </source>
</evidence>
<proteinExistence type="predicted"/>